<dbReference type="InterPro" id="IPR019026">
    <property type="entry name" value="Peptidase_M64_IgA"/>
</dbReference>
<accession>A0AAD5YIV5</accession>
<proteinExistence type="predicted"/>
<keyword evidence="1" id="KW-0732">Signal</keyword>
<evidence type="ECO:0000313" key="2">
    <source>
        <dbReference type="EMBL" id="KAJ3491113.1"/>
    </source>
</evidence>
<evidence type="ECO:0008006" key="4">
    <source>
        <dbReference type="Google" id="ProtNLM"/>
    </source>
</evidence>
<keyword evidence="3" id="KW-1185">Reference proteome</keyword>
<dbReference type="GO" id="GO:0008237">
    <property type="term" value="F:metallopeptidase activity"/>
    <property type="evidence" value="ECO:0007669"/>
    <property type="project" value="InterPro"/>
</dbReference>
<reference evidence="2" key="1">
    <citation type="submission" date="2022-07" db="EMBL/GenBank/DDBJ databases">
        <title>Genome Sequence of Physisporinus lineatus.</title>
        <authorList>
            <person name="Buettner E."/>
        </authorList>
    </citation>
    <scope>NUCLEOTIDE SEQUENCE</scope>
    <source>
        <strain evidence="2">VT162</strain>
    </source>
</reference>
<dbReference type="Pfam" id="PF09471">
    <property type="entry name" value="Peptidase_M64"/>
    <property type="match status" value="1"/>
</dbReference>
<feature type="signal peptide" evidence="1">
    <location>
        <begin position="1"/>
        <end position="19"/>
    </location>
</feature>
<protein>
    <recommendedName>
        <fullName evidence="4">IgA peptidase M64-domain-containing protein</fullName>
    </recommendedName>
</protein>
<dbReference type="InterPro" id="IPR024079">
    <property type="entry name" value="MetalloPept_cat_dom_sf"/>
</dbReference>
<evidence type="ECO:0000313" key="3">
    <source>
        <dbReference type="Proteomes" id="UP001212997"/>
    </source>
</evidence>
<organism evidence="2 3">
    <name type="scientific">Meripilus lineatus</name>
    <dbReference type="NCBI Taxonomy" id="2056292"/>
    <lineage>
        <taxon>Eukaryota</taxon>
        <taxon>Fungi</taxon>
        <taxon>Dikarya</taxon>
        <taxon>Basidiomycota</taxon>
        <taxon>Agaricomycotina</taxon>
        <taxon>Agaricomycetes</taxon>
        <taxon>Polyporales</taxon>
        <taxon>Meripilaceae</taxon>
        <taxon>Meripilus</taxon>
    </lineage>
</organism>
<evidence type="ECO:0000256" key="1">
    <source>
        <dbReference type="SAM" id="SignalP"/>
    </source>
</evidence>
<dbReference type="EMBL" id="JANAWD010000017">
    <property type="protein sequence ID" value="KAJ3491113.1"/>
    <property type="molecule type" value="Genomic_DNA"/>
</dbReference>
<name>A0AAD5YIV5_9APHY</name>
<dbReference type="AlphaFoldDB" id="A0AAD5YIV5"/>
<gene>
    <name evidence="2" type="ORF">NLI96_g923</name>
</gene>
<dbReference type="Proteomes" id="UP001212997">
    <property type="component" value="Unassembled WGS sequence"/>
</dbReference>
<feature type="chain" id="PRO_5042218123" description="IgA peptidase M64-domain-containing protein" evidence="1">
    <location>
        <begin position="20"/>
        <end position="678"/>
    </location>
</feature>
<comment type="caution">
    <text evidence="2">The sequence shown here is derived from an EMBL/GenBank/DDBJ whole genome shotgun (WGS) entry which is preliminary data.</text>
</comment>
<sequence>MKLLLSFSLLLASSRVIFASPHNTHDRPSQPKSLFRHGRSRPWELTLKQSLSSGECTFFSLRQVQQYRDLVSIPSEDQHHVIRHEDKLSLGFEVVNVVGYDRDRVKDKAVEICGSELSGSIAEEHGKYEGGGDQVTLGLPVKINSEVPKLEIEPLLESGPSNNRVDLVFFSDGYLREEKQKFIDDAKRLAKDISNNQTFYTVRPLMNFWAAFTPSRESGIGVGGRPKDTPFGLYRDGTELRGVYYSKPDVARAACQSLGDQCDYPILMGNDPLYGGLGGEFTVITPSLANGALVLRHELGHSVIGVGEEYDGGFAYFGVNALHDVSKPISWAHWLSKPPSRKHLEANAKKRRVEKTVMPFQAYTWEMLRFAQPISLKFNSSGMYPRYILRFSLSGVPQKNDLEIRVDGKIVNYRWEFREDIGMDRWHYDLRFFDGKGKGREGGLEEGEHEVEFELISPWWDGIAQLCSVEVMEFGSEEEFITAPGHYGLFPTYSPRALSFFFSPGGSHIRFHRFSLNNETSYRPTNEDCLMRIVTTPNFCSVCLEGLWLSLLRRVDLMDDVEMGCKWSNTWPTRRLRTLDLKLLPLAEFREDWLLSEATSSKKLPKESYSIRWYKDGTELDEYKDLTHVEMDDSGEEGAMGVYSIEVKFSTEEVRVDGQGLLRSKGDFFVEERCRNDL</sequence>
<dbReference type="Gene3D" id="3.40.390.10">
    <property type="entry name" value="Collagenase (Catalytic Domain)"/>
    <property type="match status" value="1"/>
</dbReference>